<name>A0A2T4U6Y1_9BACI</name>
<dbReference type="GO" id="GO:0009898">
    <property type="term" value="C:cytoplasmic side of plasma membrane"/>
    <property type="evidence" value="ECO:0007669"/>
    <property type="project" value="TreeGrafter"/>
</dbReference>
<comment type="caution">
    <text evidence="2">The sequence shown here is derived from an EMBL/GenBank/DDBJ whole genome shotgun (WGS) entry which is preliminary data.</text>
</comment>
<dbReference type="GO" id="GO:0051782">
    <property type="term" value="P:negative regulation of cell division"/>
    <property type="evidence" value="ECO:0007669"/>
    <property type="project" value="TreeGrafter"/>
</dbReference>
<dbReference type="InterPro" id="IPR025669">
    <property type="entry name" value="AAA_dom"/>
</dbReference>
<evidence type="ECO:0000313" key="3">
    <source>
        <dbReference type="Proteomes" id="UP000240509"/>
    </source>
</evidence>
<dbReference type="GO" id="GO:0005829">
    <property type="term" value="C:cytosol"/>
    <property type="evidence" value="ECO:0007669"/>
    <property type="project" value="TreeGrafter"/>
</dbReference>
<dbReference type="Pfam" id="PF13614">
    <property type="entry name" value="AAA_31"/>
    <property type="match status" value="1"/>
</dbReference>
<dbReference type="InterPro" id="IPR050625">
    <property type="entry name" value="ParA/MinD_ATPase"/>
</dbReference>
<dbReference type="GO" id="GO:0005524">
    <property type="term" value="F:ATP binding"/>
    <property type="evidence" value="ECO:0007669"/>
    <property type="project" value="TreeGrafter"/>
</dbReference>
<dbReference type="InterPro" id="IPR027417">
    <property type="entry name" value="P-loop_NTPase"/>
</dbReference>
<dbReference type="SUPFAM" id="SSF52540">
    <property type="entry name" value="P-loop containing nucleoside triphosphate hydrolases"/>
    <property type="match status" value="1"/>
</dbReference>
<sequence>MNMQWLFYSDTNARADLLEESLERRDYKLKRVTYLERLFDHLKKDPNAVLIIKANKIYNVYQLCEELSVKYPHIHIVLMIPDNMENAKKAMQAGASNTLRTSSDKDEIREMILHAEKYVQHRMQREDVTDLPLIALDQRVMAVSSTKGGSGRSTLAVNLAVSFAAQGQRTAVLDGDIQFGDAAMYLNVKPKKTIYEWIKEGDNRKELDIDQFMTKHESGVSVFAAPSRPEFFEMITADDIQLAVEELKKVYQVIVVDNSASISEVHLQVLKEADDILLLTNGELPAVRSSRLYLDTLESLNLHSKVRLIHNRRKKKDGIDPKKMEELIGAGIFASITDQETVVGASIQEGIPYVISQPKKQVSKDVKALAGKLLSGSSEKPAKKKSKKLIAEAQ</sequence>
<evidence type="ECO:0000313" key="2">
    <source>
        <dbReference type="EMBL" id="PTL39156.1"/>
    </source>
</evidence>
<dbReference type="EMBL" id="PZJJ01000009">
    <property type="protein sequence ID" value="PTL39156.1"/>
    <property type="molecule type" value="Genomic_DNA"/>
</dbReference>
<dbReference type="RefSeq" id="WP_107584543.1">
    <property type="nucleotide sequence ID" value="NZ_PZJJ01000009.1"/>
</dbReference>
<dbReference type="Proteomes" id="UP000240509">
    <property type="component" value="Unassembled WGS sequence"/>
</dbReference>
<dbReference type="GO" id="GO:0016887">
    <property type="term" value="F:ATP hydrolysis activity"/>
    <property type="evidence" value="ECO:0007669"/>
    <property type="project" value="TreeGrafter"/>
</dbReference>
<dbReference type="PANTHER" id="PTHR43384">
    <property type="entry name" value="SEPTUM SITE-DETERMINING PROTEIN MIND HOMOLOG, CHLOROPLASTIC-RELATED"/>
    <property type="match status" value="1"/>
</dbReference>
<dbReference type="Gene3D" id="3.40.50.2300">
    <property type="match status" value="1"/>
</dbReference>
<gene>
    <name evidence="2" type="ORF">C6Y45_07110</name>
</gene>
<dbReference type="SUPFAM" id="SSF52172">
    <property type="entry name" value="CheY-like"/>
    <property type="match status" value="1"/>
</dbReference>
<reference evidence="2 3" key="1">
    <citation type="submission" date="2018-03" db="EMBL/GenBank/DDBJ databases">
        <title>Alkalicoccus saliphilus sp. nov., isolated from a mineral pool.</title>
        <authorList>
            <person name="Zhao B."/>
        </authorList>
    </citation>
    <scope>NUCLEOTIDE SEQUENCE [LARGE SCALE GENOMIC DNA]</scope>
    <source>
        <strain evidence="2 3">6AG</strain>
    </source>
</reference>
<protein>
    <recommendedName>
        <fullName evidence="1">AAA domain-containing protein</fullName>
    </recommendedName>
</protein>
<proteinExistence type="predicted"/>
<dbReference type="PANTHER" id="PTHR43384:SF13">
    <property type="entry name" value="SLR0110 PROTEIN"/>
    <property type="match status" value="1"/>
</dbReference>
<dbReference type="Gene3D" id="3.40.50.300">
    <property type="entry name" value="P-loop containing nucleotide triphosphate hydrolases"/>
    <property type="match status" value="1"/>
</dbReference>
<dbReference type="OrthoDB" id="9794577at2"/>
<dbReference type="AlphaFoldDB" id="A0A2T4U6Y1"/>
<evidence type="ECO:0000259" key="1">
    <source>
        <dbReference type="Pfam" id="PF13614"/>
    </source>
</evidence>
<keyword evidence="3" id="KW-1185">Reference proteome</keyword>
<accession>A0A2T4U6Y1</accession>
<organism evidence="2 3">
    <name type="scientific">Alkalicoccus saliphilus</name>
    <dbReference type="NCBI Taxonomy" id="200989"/>
    <lineage>
        <taxon>Bacteria</taxon>
        <taxon>Bacillati</taxon>
        <taxon>Bacillota</taxon>
        <taxon>Bacilli</taxon>
        <taxon>Bacillales</taxon>
        <taxon>Bacillaceae</taxon>
        <taxon>Alkalicoccus</taxon>
    </lineage>
</organism>
<feature type="domain" description="AAA" evidence="1">
    <location>
        <begin position="139"/>
        <end position="300"/>
    </location>
</feature>
<dbReference type="InterPro" id="IPR011006">
    <property type="entry name" value="CheY-like_superfamily"/>
</dbReference>